<protein>
    <submittedName>
        <fullName evidence="1">Uncharacterized protein</fullName>
    </submittedName>
</protein>
<keyword evidence="2" id="KW-1185">Reference proteome</keyword>
<reference evidence="2" key="1">
    <citation type="submission" date="2016-06" db="EMBL/GenBank/DDBJ databases">
        <title>Parallel loss of symbiosis genes in relatives of nitrogen-fixing non-legume Parasponia.</title>
        <authorList>
            <person name="Van Velzen R."/>
            <person name="Holmer R."/>
            <person name="Bu F."/>
            <person name="Rutten L."/>
            <person name="Van Zeijl A."/>
            <person name="Liu W."/>
            <person name="Santuari L."/>
            <person name="Cao Q."/>
            <person name="Sharma T."/>
            <person name="Shen D."/>
            <person name="Roswanjaya Y."/>
            <person name="Wardhani T."/>
            <person name="Kalhor M.S."/>
            <person name="Jansen J."/>
            <person name="Van den Hoogen J."/>
            <person name="Gungor B."/>
            <person name="Hartog M."/>
            <person name="Hontelez J."/>
            <person name="Verver J."/>
            <person name="Yang W.-C."/>
            <person name="Schijlen E."/>
            <person name="Repin R."/>
            <person name="Schilthuizen M."/>
            <person name="Schranz E."/>
            <person name="Heidstra R."/>
            <person name="Miyata K."/>
            <person name="Fedorova E."/>
            <person name="Kohlen W."/>
            <person name="Bisseling T."/>
            <person name="Smit S."/>
            <person name="Geurts R."/>
        </authorList>
    </citation>
    <scope>NUCLEOTIDE SEQUENCE [LARGE SCALE GENOMIC DNA]</scope>
    <source>
        <strain evidence="2">cv. RG33-2</strain>
    </source>
</reference>
<dbReference type="InParanoid" id="A0A2P5EC46"/>
<comment type="caution">
    <text evidence="1">The sequence shown here is derived from an EMBL/GenBank/DDBJ whole genome shotgun (WGS) entry which is preliminary data.</text>
</comment>
<organism evidence="1 2">
    <name type="scientific">Trema orientale</name>
    <name type="common">Charcoal tree</name>
    <name type="synonym">Celtis orientalis</name>
    <dbReference type="NCBI Taxonomy" id="63057"/>
    <lineage>
        <taxon>Eukaryota</taxon>
        <taxon>Viridiplantae</taxon>
        <taxon>Streptophyta</taxon>
        <taxon>Embryophyta</taxon>
        <taxon>Tracheophyta</taxon>
        <taxon>Spermatophyta</taxon>
        <taxon>Magnoliopsida</taxon>
        <taxon>eudicotyledons</taxon>
        <taxon>Gunneridae</taxon>
        <taxon>Pentapetalae</taxon>
        <taxon>rosids</taxon>
        <taxon>fabids</taxon>
        <taxon>Rosales</taxon>
        <taxon>Cannabaceae</taxon>
        <taxon>Trema</taxon>
    </lineage>
</organism>
<proteinExistence type="predicted"/>
<dbReference type="AlphaFoldDB" id="A0A2P5EC46"/>
<accession>A0A2P5EC46</accession>
<evidence type="ECO:0000313" key="2">
    <source>
        <dbReference type="Proteomes" id="UP000237000"/>
    </source>
</evidence>
<evidence type="ECO:0000313" key="1">
    <source>
        <dbReference type="EMBL" id="PON83113.1"/>
    </source>
</evidence>
<name>A0A2P5EC46_TREOI</name>
<dbReference type="EMBL" id="JXTC01000183">
    <property type="protein sequence ID" value="PON83113.1"/>
    <property type="molecule type" value="Genomic_DNA"/>
</dbReference>
<gene>
    <name evidence="1" type="ORF">TorRG33x02_210870</name>
</gene>
<dbReference type="Proteomes" id="UP000237000">
    <property type="component" value="Unassembled WGS sequence"/>
</dbReference>
<sequence length="33" mass="3696">MKLNSISLLRIAFNVVSLLRPESFIMTSARCIA</sequence>